<feature type="domain" description="Carbohydrate kinase PfkB" evidence="2">
    <location>
        <begin position="45"/>
        <end position="143"/>
    </location>
</feature>
<dbReference type="InterPro" id="IPR002173">
    <property type="entry name" value="Carboh/pur_kinase_PfkB_CS"/>
</dbReference>
<proteinExistence type="predicted"/>
<dbReference type="Pfam" id="PF00294">
    <property type="entry name" value="PfkB"/>
    <property type="match status" value="1"/>
</dbReference>
<dbReference type="PANTHER" id="PTHR42909">
    <property type="entry name" value="ZGC:136858"/>
    <property type="match status" value="1"/>
</dbReference>
<accession>A0A8J5SC08</accession>
<dbReference type="GO" id="GO:0046872">
    <property type="term" value="F:metal ion binding"/>
    <property type="evidence" value="ECO:0007669"/>
    <property type="project" value="UniProtKB-KW"/>
</dbReference>
<evidence type="ECO:0000313" key="4">
    <source>
        <dbReference type="Proteomes" id="UP000729402"/>
    </source>
</evidence>
<keyword evidence="1" id="KW-0479">Metal-binding</keyword>
<gene>
    <name evidence="3" type="ORF">GUJ93_ZPchr0003g18141</name>
</gene>
<dbReference type="Proteomes" id="UP000729402">
    <property type="component" value="Unassembled WGS sequence"/>
</dbReference>
<dbReference type="PANTHER" id="PTHR42909:SF1">
    <property type="entry name" value="CARBOHYDRATE KINASE PFKB DOMAIN-CONTAINING PROTEIN"/>
    <property type="match status" value="1"/>
</dbReference>
<dbReference type="AlphaFoldDB" id="A0A8J5SC08"/>
<protein>
    <recommendedName>
        <fullName evidence="2">Carbohydrate kinase PfkB domain-containing protein</fullName>
    </recommendedName>
</protein>
<name>A0A8J5SC08_ZIZPA</name>
<dbReference type="GO" id="GO:0016798">
    <property type="term" value="F:hydrolase activity, acting on glycosyl bonds"/>
    <property type="evidence" value="ECO:0007669"/>
    <property type="project" value="TreeGrafter"/>
</dbReference>
<evidence type="ECO:0000313" key="3">
    <source>
        <dbReference type="EMBL" id="KAG8062909.1"/>
    </source>
</evidence>
<evidence type="ECO:0000259" key="2">
    <source>
        <dbReference type="Pfam" id="PF00294"/>
    </source>
</evidence>
<reference evidence="3" key="1">
    <citation type="journal article" date="2021" name="bioRxiv">
        <title>Whole Genome Assembly and Annotation of Northern Wild Rice, Zizania palustris L., Supports a Whole Genome Duplication in the Zizania Genus.</title>
        <authorList>
            <person name="Haas M."/>
            <person name="Kono T."/>
            <person name="Macchietto M."/>
            <person name="Millas R."/>
            <person name="McGilp L."/>
            <person name="Shao M."/>
            <person name="Duquette J."/>
            <person name="Hirsch C.N."/>
            <person name="Kimball J."/>
        </authorList>
    </citation>
    <scope>NUCLEOTIDE SEQUENCE</scope>
    <source>
        <tissue evidence="3">Fresh leaf tissue</tissue>
    </source>
</reference>
<reference evidence="3" key="2">
    <citation type="submission" date="2021-02" db="EMBL/GenBank/DDBJ databases">
        <authorList>
            <person name="Kimball J.A."/>
            <person name="Haas M.W."/>
            <person name="Macchietto M."/>
            <person name="Kono T."/>
            <person name="Duquette J."/>
            <person name="Shao M."/>
        </authorList>
    </citation>
    <scope>NUCLEOTIDE SEQUENCE</scope>
    <source>
        <tissue evidence="3">Fresh leaf tissue</tissue>
    </source>
</reference>
<dbReference type="GO" id="GO:0016301">
    <property type="term" value="F:kinase activity"/>
    <property type="evidence" value="ECO:0007669"/>
    <property type="project" value="InterPro"/>
</dbReference>
<keyword evidence="4" id="KW-1185">Reference proteome</keyword>
<dbReference type="OrthoDB" id="198885at2759"/>
<evidence type="ECO:0000256" key="1">
    <source>
        <dbReference type="ARBA" id="ARBA00022723"/>
    </source>
</evidence>
<sequence length="281" mass="30262">MTMAEASSSALRRMDSVRRHLLPALPPVLHQNPSSAAGVEPSPVIIGGMVLDIHAKPSMQPQPGTTVPGTVKYISGGVARNIAECICKLGTRPFMISVVGNDVAGDFLLKYWRSARMCTDGILQVNDVTTPIVSNVFDGSGELIAGVASVGAVENFLSPSWINQFRLHISNAPLLMLDANLSPRSLEGACKSGASNMRGVAEQYRFKSSGSKWVQEIISGPFPGWRWVLPRLCVLRRLLPRLRVAANGAAASSRARATAGHYVFLQSKEQGYFPSAHITIR</sequence>
<dbReference type="PROSITE" id="PS00583">
    <property type="entry name" value="PFKB_KINASES_1"/>
    <property type="match status" value="1"/>
</dbReference>
<dbReference type="EMBL" id="JAAALK010000286">
    <property type="protein sequence ID" value="KAG8062909.1"/>
    <property type="molecule type" value="Genomic_DNA"/>
</dbReference>
<organism evidence="3 4">
    <name type="scientific">Zizania palustris</name>
    <name type="common">Northern wild rice</name>
    <dbReference type="NCBI Taxonomy" id="103762"/>
    <lineage>
        <taxon>Eukaryota</taxon>
        <taxon>Viridiplantae</taxon>
        <taxon>Streptophyta</taxon>
        <taxon>Embryophyta</taxon>
        <taxon>Tracheophyta</taxon>
        <taxon>Spermatophyta</taxon>
        <taxon>Magnoliopsida</taxon>
        <taxon>Liliopsida</taxon>
        <taxon>Poales</taxon>
        <taxon>Poaceae</taxon>
        <taxon>BOP clade</taxon>
        <taxon>Oryzoideae</taxon>
        <taxon>Oryzeae</taxon>
        <taxon>Zizaniinae</taxon>
        <taxon>Zizania</taxon>
    </lineage>
</organism>
<dbReference type="GO" id="GO:0004730">
    <property type="term" value="F:pseudouridylate synthase activity"/>
    <property type="evidence" value="ECO:0007669"/>
    <property type="project" value="TreeGrafter"/>
</dbReference>
<comment type="caution">
    <text evidence="3">The sequence shown here is derived from an EMBL/GenBank/DDBJ whole genome shotgun (WGS) entry which is preliminary data.</text>
</comment>
<dbReference type="GO" id="GO:0005737">
    <property type="term" value="C:cytoplasm"/>
    <property type="evidence" value="ECO:0007669"/>
    <property type="project" value="TreeGrafter"/>
</dbReference>
<dbReference type="InterPro" id="IPR011611">
    <property type="entry name" value="PfkB_dom"/>
</dbReference>